<organism evidence="1 2">
    <name type="scientific">Naganishia adeliensis</name>
    <dbReference type="NCBI Taxonomy" id="92952"/>
    <lineage>
        <taxon>Eukaryota</taxon>
        <taxon>Fungi</taxon>
        <taxon>Dikarya</taxon>
        <taxon>Basidiomycota</taxon>
        <taxon>Agaricomycotina</taxon>
        <taxon>Tremellomycetes</taxon>
        <taxon>Filobasidiales</taxon>
        <taxon>Filobasidiaceae</taxon>
        <taxon>Naganishia</taxon>
    </lineage>
</organism>
<reference evidence="1" key="1">
    <citation type="submission" date="2023-04" db="EMBL/GenBank/DDBJ databases">
        <title>Draft Genome sequencing of Naganishia species isolated from polar environments using Oxford Nanopore Technology.</title>
        <authorList>
            <person name="Leo P."/>
            <person name="Venkateswaran K."/>
        </authorList>
    </citation>
    <scope>NUCLEOTIDE SEQUENCE</scope>
    <source>
        <strain evidence="1">MNA-CCFEE 5262</strain>
    </source>
</reference>
<sequence length="218" mass="25129">MPKVKPRQRTAQQKSTGLLTVKARRIGKIERLDEQMFKDVLHIIASNERSVGHDPNDEGKKKDLRTWCLYPHKNHTTLDSDICKILDKYTEKILDALEKYRQEGIQSLGSKRVTEIVSEGRRKVDQTEKLWRWGTGLQREVDAWLAGERPRGDDQRRRSATASTTSSVARATSMSSGAEATTLTPGTFDFSELDQELEPYFAEFKESYNTFNEWFRND</sequence>
<comment type="caution">
    <text evidence="1">The sequence shown here is derived from an EMBL/GenBank/DDBJ whole genome shotgun (WGS) entry which is preliminary data.</text>
</comment>
<protein>
    <submittedName>
        <fullName evidence="1">Uncharacterized protein</fullName>
    </submittedName>
</protein>
<evidence type="ECO:0000313" key="1">
    <source>
        <dbReference type="EMBL" id="KAJ9114470.1"/>
    </source>
</evidence>
<evidence type="ECO:0000313" key="2">
    <source>
        <dbReference type="Proteomes" id="UP001230649"/>
    </source>
</evidence>
<gene>
    <name evidence="1" type="ORF">QFC20_001343</name>
</gene>
<proteinExistence type="predicted"/>
<name>A0ACC2WT35_9TREE</name>
<dbReference type="EMBL" id="JASBWS010000008">
    <property type="protein sequence ID" value="KAJ9114470.1"/>
    <property type="molecule type" value="Genomic_DNA"/>
</dbReference>
<keyword evidence="2" id="KW-1185">Reference proteome</keyword>
<accession>A0ACC2WT35</accession>
<dbReference type="Proteomes" id="UP001230649">
    <property type="component" value="Unassembled WGS sequence"/>
</dbReference>